<dbReference type="InterPro" id="IPR029044">
    <property type="entry name" value="Nucleotide-diphossugar_trans"/>
</dbReference>
<evidence type="ECO:0000256" key="1">
    <source>
        <dbReference type="ARBA" id="ARBA00005208"/>
    </source>
</evidence>
<protein>
    <recommendedName>
        <fullName evidence="3">UDP-N-acetylglucosamine diphosphorylase</fullName>
        <ecNumber evidence="3">2.7.7.23</ecNumber>
    </recommendedName>
</protein>
<evidence type="ECO:0000313" key="8">
    <source>
        <dbReference type="Proteomes" id="UP000024635"/>
    </source>
</evidence>
<evidence type="ECO:0000256" key="4">
    <source>
        <dbReference type="ARBA" id="ARBA00022679"/>
    </source>
</evidence>
<dbReference type="PANTHER" id="PTHR11952:SF2">
    <property type="entry name" value="LD24639P"/>
    <property type="match status" value="1"/>
</dbReference>
<evidence type="ECO:0000256" key="5">
    <source>
        <dbReference type="ARBA" id="ARBA00022695"/>
    </source>
</evidence>
<dbReference type="SUPFAM" id="SSF53448">
    <property type="entry name" value="Nucleotide-diphospho-sugar transferases"/>
    <property type="match status" value="1"/>
</dbReference>
<dbReference type="GO" id="GO:0003977">
    <property type="term" value="F:UDP-N-acetylglucosamine diphosphorylase activity"/>
    <property type="evidence" value="ECO:0007669"/>
    <property type="project" value="UniProtKB-EC"/>
</dbReference>
<keyword evidence="5" id="KW-0548">Nucleotidyltransferase</keyword>
<organism evidence="7 8">
    <name type="scientific">Ancylostoma ceylanicum</name>
    <dbReference type="NCBI Taxonomy" id="53326"/>
    <lineage>
        <taxon>Eukaryota</taxon>
        <taxon>Metazoa</taxon>
        <taxon>Ecdysozoa</taxon>
        <taxon>Nematoda</taxon>
        <taxon>Chromadorea</taxon>
        <taxon>Rhabditida</taxon>
        <taxon>Rhabditina</taxon>
        <taxon>Rhabditomorpha</taxon>
        <taxon>Strongyloidea</taxon>
        <taxon>Ancylostomatidae</taxon>
        <taxon>Ancylostomatinae</taxon>
        <taxon>Ancylostoma</taxon>
    </lineage>
</organism>
<name>A0A016WX17_9BILA</name>
<dbReference type="PANTHER" id="PTHR11952">
    <property type="entry name" value="UDP- GLUCOSE PYROPHOSPHORYLASE"/>
    <property type="match status" value="1"/>
</dbReference>
<evidence type="ECO:0000256" key="2">
    <source>
        <dbReference type="ARBA" id="ARBA00010401"/>
    </source>
</evidence>
<evidence type="ECO:0000313" key="7">
    <source>
        <dbReference type="EMBL" id="EYC44121.1"/>
    </source>
</evidence>
<evidence type="ECO:0000256" key="6">
    <source>
        <dbReference type="ARBA" id="ARBA00048493"/>
    </source>
</evidence>
<dbReference type="Gene3D" id="3.90.550.10">
    <property type="entry name" value="Spore Coat Polysaccharide Biosynthesis Protein SpsA, Chain A"/>
    <property type="match status" value="1"/>
</dbReference>
<dbReference type="AlphaFoldDB" id="A0A016WX17"/>
<dbReference type="EMBL" id="JARK01000071">
    <property type="protein sequence ID" value="EYC44121.1"/>
    <property type="molecule type" value="Genomic_DNA"/>
</dbReference>
<gene>
    <name evidence="7" type="primary">Acey_s0471.g2041</name>
    <name evidence="7" type="ORF">Y032_0471g2041</name>
</gene>
<dbReference type="Proteomes" id="UP000024635">
    <property type="component" value="Unassembled WGS sequence"/>
</dbReference>
<comment type="catalytic activity">
    <reaction evidence="6">
        <text>N-acetyl-alpha-D-glucosamine 1-phosphate + UTP + H(+) = UDP-N-acetyl-alpha-D-glucosamine + diphosphate</text>
        <dbReference type="Rhea" id="RHEA:13509"/>
        <dbReference type="ChEBI" id="CHEBI:15378"/>
        <dbReference type="ChEBI" id="CHEBI:33019"/>
        <dbReference type="ChEBI" id="CHEBI:46398"/>
        <dbReference type="ChEBI" id="CHEBI:57705"/>
        <dbReference type="ChEBI" id="CHEBI:57776"/>
        <dbReference type="EC" id="2.7.7.23"/>
    </reaction>
</comment>
<dbReference type="CDD" id="cd04193">
    <property type="entry name" value="UDPGlcNAc_PPase"/>
    <property type="match status" value="1"/>
</dbReference>
<comment type="pathway">
    <text evidence="1">Nucleotide-sugar biosynthesis; UDP-N-acetyl-alpha-D-glucosamine biosynthesis; UDP-N-acetyl-alpha-D-glucosamine from N-acetyl-alpha-D-glucosamine 1-phosphate: step 1/1.</text>
</comment>
<evidence type="ECO:0000256" key="3">
    <source>
        <dbReference type="ARBA" id="ARBA00012457"/>
    </source>
</evidence>
<keyword evidence="4" id="KW-0808">Transferase</keyword>
<dbReference type="OrthoDB" id="532420at2759"/>
<dbReference type="Pfam" id="PF01704">
    <property type="entry name" value="UDPGP"/>
    <property type="match status" value="1"/>
</dbReference>
<comment type="caution">
    <text evidence="7">The sequence shown here is derived from an EMBL/GenBank/DDBJ whole genome shotgun (WGS) entry which is preliminary data.</text>
</comment>
<sequence length="500" mass="54793">MPVDESLLDRVGSQKHLLNFWDELTEEERNLLAEQIESIDFASVKKAFEASSTAYTASPENLSPIPDDHHVVFEQLSSEERQRYWRRGLEAISRGEVAAVVLAGGQASRLGSSSPKGTIPLGLNVAPCDSLLGIQASKIALLERLASKEFPQAKDKGKIQWLVMASKTTEAATRDHLQEVIPASGLSPDQVTVFRQAEIPAFDNEGNLLLSSRHSIVTAPNGNGGLYSALAEHLPAMKARGVKYFHVYCIDNILCKVADPHMLGFFIEKGADVATKTVLKQPGELVGSVCLDKGRPRVTEYSELGAELAEKRAEDGRLLFCAGSIANHLYSLSFLESFCDPSFHLPYHRASKKIPHVAADGSLVKPTSPNGIKLEQFVFDVFDRSKNFYIWEVKREDEFSPLKNAESAGKDCLSTCRRDLALLNKKWLRKAGARIKTEPVYLSCALSYCGEVGSRALQGSGGIRAAAPMSLAAGVRTKCNCDTRLFHVIPISIQCPFVFV</sequence>
<reference evidence="8" key="1">
    <citation type="journal article" date="2015" name="Nat. Genet.">
        <title>The genome and transcriptome of the zoonotic hookworm Ancylostoma ceylanicum identify infection-specific gene families.</title>
        <authorList>
            <person name="Schwarz E.M."/>
            <person name="Hu Y."/>
            <person name="Antoshechkin I."/>
            <person name="Miller M.M."/>
            <person name="Sternberg P.W."/>
            <person name="Aroian R.V."/>
        </authorList>
    </citation>
    <scope>NUCLEOTIDE SEQUENCE</scope>
    <source>
        <strain evidence="8">HY135</strain>
    </source>
</reference>
<dbReference type="InterPro" id="IPR039741">
    <property type="entry name" value="UDP-sugar_pyrophosphorylase"/>
</dbReference>
<dbReference type="EC" id="2.7.7.23" evidence="3"/>
<accession>A0A016WX17</accession>
<dbReference type="InterPro" id="IPR002618">
    <property type="entry name" value="UDPGP_fam"/>
</dbReference>
<keyword evidence="8" id="KW-1185">Reference proteome</keyword>
<comment type="similarity">
    <text evidence="2">Belongs to the UDPGP type 1 family.</text>
</comment>
<dbReference type="STRING" id="53326.A0A016WX17"/>
<proteinExistence type="inferred from homology"/>